<dbReference type="Gene3D" id="1.20.1250.10">
    <property type="match status" value="1"/>
</dbReference>
<evidence type="ECO:0000256" key="10">
    <source>
        <dbReference type="ARBA" id="ARBA00068091"/>
    </source>
</evidence>
<dbReference type="GO" id="GO:0005615">
    <property type="term" value="C:extracellular space"/>
    <property type="evidence" value="ECO:0007669"/>
    <property type="project" value="UniProtKB-KW"/>
</dbReference>
<evidence type="ECO:0000256" key="6">
    <source>
        <dbReference type="ARBA" id="ARBA00022729"/>
    </source>
</evidence>
<dbReference type="Pfam" id="PF00758">
    <property type="entry name" value="EPO_TPO"/>
    <property type="match status" value="1"/>
</dbReference>
<evidence type="ECO:0000256" key="9">
    <source>
        <dbReference type="ARBA" id="ARBA00056869"/>
    </source>
</evidence>
<evidence type="ECO:0000256" key="5">
    <source>
        <dbReference type="ARBA" id="ARBA00022702"/>
    </source>
</evidence>
<dbReference type="GO" id="GO:0005125">
    <property type="term" value="F:cytokine activity"/>
    <property type="evidence" value="ECO:0007669"/>
    <property type="project" value="UniProtKB-KW"/>
</dbReference>
<evidence type="ECO:0000256" key="11">
    <source>
        <dbReference type="SAM" id="MobiDB-lite"/>
    </source>
</evidence>
<accession>A0A484GZC6</accession>
<dbReference type="InterPro" id="IPR003978">
    <property type="entry name" value="Thrombopoietin"/>
</dbReference>
<keyword evidence="7" id="KW-1015">Disulfide bond</keyword>
<feature type="region of interest" description="Disordered" evidence="11">
    <location>
        <begin position="1"/>
        <end position="51"/>
    </location>
</feature>
<feature type="non-terminal residue" evidence="12">
    <location>
        <position position="1"/>
    </location>
</feature>
<comment type="subcellular location">
    <subcellularLocation>
        <location evidence="1">Secreted</location>
    </subcellularLocation>
</comment>
<keyword evidence="13" id="KW-1185">Reference proteome</keyword>
<dbReference type="GO" id="GO:0008283">
    <property type="term" value="P:cell population proliferation"/>
    <property type="evidence" value="ECO:0007669"/>
    <property type="project" value="InterPro"/>
</dbReference>
<feature type="compositionally biased region" description="Pro residues" evidence="11">
    <location>
        <begin position="11"/>
        <end position="24"/>
    </location>
</feature>
<dbReference type="Proteomes" id="UP000295264">
    <property type="component" value="Unassembled WGS sequence"/>
</dbReference>
<organism evidence="12 13">
    <name type="scientific">Sousa chinensis</name>
    <name type="common">Indo-pacific humpbacked dolphin</name>
    <name type="synonym">Steno chinensis</name>
    <dbReference type="NCBI Taxonomy" id="103600"/>
    <lineage>
        <taxon>Eukaryota</taxon>
        <taxon>Metazoa</taxon>
        <taxon>Chordata</taxon>
        <taxon>Craniata</taxon>
        <taxon>Vertebrata</taxon>
        <taxon>Euteleostomi</taxon>
        <taxon>Mammalia</taxon>
        <taxon>Eutheria</taxon>
        <taxon>Laurasiatheria</taxon>
        <taxon>Artiodactyla</taxon>
        <taxon>Whippomorpha</taxon>
        <taxon>Cetacea</taxon>
        <taxon>Odontoceti</taxon>
        <taxon>Delphinidae</taxon>
        <taxon>Sousa</taxon>
    </lineage>
</organism>
<evidence type="ECO:0000313" key="12">
    <source>
        <dbReference type="EMBL" id="TEA41112.1"/>
    </source>
</evidence>
<evidence type="ECO:0000256" key="8">
    <source>
        <dbReference type="ARBA" id="ARBA00023180"/>
    </source>
</evidence>
<keyword evidence="5" id="KW-0372">Hormone</keyword>
<keyword evidence="4" id="KW-0964">Secreted</keyword>
<dbReference type="GO" id="GO:0070374">
    <property type="term" value="P:positive regulation of ERK1 and ERK2 cascade"/>
    <property type="evidence" value="ECO:0007669"/>
    <property type="project" value="TreeGrafter"/>
</dbReference>
<dbReference type="AlphaFoldDB" id="A0A484GZC6"/>
<dbReference type="InterPro" id="IPR001323">
    <property type="entry name" value="EPO_TPO"/>
</dbReference>
<evidence type="ECO:0000256" key="1">
    <source>
        <dbReference type="ARBA" id="ARBA00004613"/>
    </source>
</evidence>
<name>A0A484GZC6_SOUCH</name>
<sequence length="509" mass="54827">NSESLRRPKTPAVPDPRGPRPRPLGPLTASQAHNTQRITPKGSPRSGGSLLSDWAEVAPGRLVTPLPWRGYAPAPPVFLPICSPECRLLRTWVLEPFSGEWQARFGTLLLGPPVPHLCPTPLCPEVQEPKPPPWPQDGFRGEAPYREPLQPHSLARMELTELLLVVMPLLTARLTLSSPAPPACDPRLLNKLLRDSHVLHSRLSQCPDVNPLSTPVLLPAVDFSLGEWKTQTEQTKAQDVLGASTLLLEAVMAARGQLGPTCLSSLLVQLSGQVRLLLGALQGLLGTQLSVQGRTTAHKDPSAIFLSFQRLLRGKVRFLLLVVGPTLCAKRAPPTTAIPGNTSPFLILNKLPNRTSGLLETNSSVSARTTGSGLLNRLQGFRAKIPGLLNQTSRSLDQIPGHLNRTHGPLSGIHGLFPGPTPRALRAPDIPPETSDMDSLSPYLQPGESPSPAHPPPGQYTLFSPSPTLPIPTVQLQPMLPDPSAITPSSTSHLLVAAHSHFRNLSQEE</sequence>
<comment type="caution">
    <text evidence="12">The sequence shown here is derived from an EMBL/GenBank/DDBJ whole genome shotgun (WGS) entry which is preliminary data.</text>
</comment>
<dbReference type="InterPro" id="IPR009079">
    <property type="entry name" value="4_helix_cytokine-like_core"/>
</dbReference>
<dbReference type="FunFam" id="1.20.1250.10:FF:000015">
    <property type="entry name" value="thrombopoietin isoform X2"/>
    <property type="match status" value="1"/>
</dbReference>
<keyword evidence="6" id="KW-0732">Signal</keyword>
<reference evidence="12 13" key="1">
    <citation type="journal article" date="2018" name="Genomics">
        <title>Molecular footprints of inshore aquatic adaptation in Indo-Pacific humpback dolphin (Sousa chinensis).</title>
        <authorList>
            <person name="Ming Y."/>
            <person name="Jian J."/>
            <person name="Yu F."/>
            <person name="Yu X."/>
            <person name="Wang J."/>
            <person name="Liu W."/>
        </authorList>
    </citation>
    <scope>NUCLEOTIDE SEQUENCE [LARGE SCALE GENOMIC DNA]</scope>
    <source>
        <strain evidence="12">MY-2018</strain>
        <tissue evidence="12">Skin</tissue>
    </source>
</reference>
<dbReference type="GO" id="GO:1902035">
    <property type="term" value="P:positive regulation of hematopoietic stem cell proliferation"/>
    <property type="evidence" value="ECO:0007669"/>
    <property type="project" value="TreeGrafter"/>
</dbReference>
<evidence type="ECO:0000256" key="2">
    <source>
        <dbReference type="ARBA" id="ARBA00005782"/>
    </source>
</evidence>
<keyword evidence="3" id="KW-0202">Cytokine</keyword>
<dbReference type="SUPFAM" id="SSF47266">
    <property type="entry name" value="4-helical cytokines"/>
    <property type="match status" value="1"/>
</dbReference>
<evidence type="ECO:0000256" key="3">
    <source>
        <dbReference type="ARBA" id="ARBA00022514"/>
    </source>
</evidence>
<feature type="region of interest" description="Disordered" evidence="11">
    <location>
        <begin position="418"/>
        <end position="469"/>
    </location>
</feature>
<keyword evidence="8" id="KW-0325">Glycoprotein</keyword>
<dbReference type="EMBL" id="QWLN02001703">
    <property type="protein sequence ID" value="TEA41112.1"/>
    <property type="molecule type" value="Genomic_DNA"/>
</dbReference>
<dbReference type="PANTHER" id="PTHR10560:SF0">
    <property type="entry name" value="THROMBOPOIETIN"/>
    <property type="match status" value="1"/>
</dbReference>
<evidence type="ECO:0000256" key="4">
    <source>
        <dbReference type="ARBA" id="ARBA00022525"/>
    </source>
</evidence>
<dbReference type="PRINTS" id="PR01485">
    <property type="entry name" value="THROMBOPTN"/>
</dbReference>
<dbReference type="GO" id="GO:0005179">
    <property type="term" value="F:hormone activity"/>
    <property type="evidence" value="ECO:0007669"/>
    <property type="project" value="UniProtKB-KW"/>
</dbReference>
<protein>
    <recommendedName>
        <fullName evidence="10">Thrombopoietin</fullName>
    </recommendedName>
</protein>
<evidence type="ECO:0000256" key="7">
    <source>
        <dbReference type="ARBA" id="ARBA00023157"/>
    </source>
</evidence>
<feature type="compositionally biased region" description="Polar residues" evidence="11">
    <location>
        <begin position="28"/>
        <end position="38"/>
    </location>
</feature>
<dbReference type="PANTHER" id="PTHR10560">
    <property type="entry name" value="THROMBOPOIETIN"/>
    <property type="match status" value="1"/>
</dbReference>
<dbReference type="PROSITE" id="PS00817">
    <property type="entry name" value="EPO_TPO"/>
    <property type="match status" value="1"/>
</dbReference>
<dbReference type="GO" id="GO:0038163">
    <property type="term" value="P:thrombopoietin-mediated signaling pathway"/>
    <property type="evidence" value="ECO:0007669"/>
    <property type="project" value="TreeGrafter"/>
</dbReference>
<proteinExistence type="inferred from homology"/>
<comment type="similarity">
    <text evidence="2">Belongs to the EPO/TPO family.</text>
</comment>
<gene>
    <name evidence="12" type="ORF">DBR06_SOUSAS18010014</name>
</gene>
<dbReference type="InterPro" id="IPR019767">
    <property type="entry name" value="EPO/TPO_CS"/>
</dbReference>
<comment type="function">
    <text evidence="9">Lineage-specific cytokine affecting the proliferation and maturation of megakaryocytes from their committed progenitor cells. It acts at a late stage of megakaryocyte development. It may be the major physiological regulator of circulating platelets.</text>
</comment>
<evidence type="ECO:0000313" key="13">
    <source>
        <dbReference type="Proteomes" id="UP000295264"/>
    </source>
</evidence>